<dbReference type="InterPro" id="IPR052192">
    <property type="entry name" value="Insect_Ionotropic_Sensory_Rcpt"/>
</dbReference>
<feature type="transmembrane region" description="Helical" evidence="9">
    <location>
        <begin position="610"/>
        <end position="628"/>
    </location>
</feature>
<dbReference type="PANTHER" id="PTHR42643:SF39">
    <property type="entry name" value="IONOTROPIC RECEPTOR 56A-RELATED"/>
    <property type="match status" value="1"/>
</dbReference>
<dbReference type="GO" id="GO:0050906">
    <property type="term" value="P:detection of stimulus involved in sensory perception"/>
    <property type="evidence" value="ECO:0007669"/>
    <property type="project" value="UniProtKB-ARBA"/>
</dbReference>
<proteinExistence type="inferred from homology"/>
<dbReference type="Pfam" id="PF00060">
    <property type="entry name" value="Lig_chan"/>
    <property type="match status" value="1"/>
</dbReference>
<evidence type="ECO:0000256" key="10">
    <source>
        <dbReference type="SAM" id="SignalP"/>
    </source>
</evidence>
<keyword evidence="7" id="KW-0675">Receptor</keyword>
<evidence type="ECO:0000256" key="5">
    <source>
        <dbReference type="ARBA" id="ARBA00022989"/>
    </source>
</evidence>
<accession>A0A182T3P3</accession>
<feature type="signal peptide" evidence="10">
    <location>
        <begin position="1"/>
        <end position="24"/>
    </location>
</feature>
<dbReference type="InterPro" id="IPR001320">
    <property type="entry name" value="Iontro_rcpt_C"/>
</dbReference>
<dbReference type="Proteomes" id="UP000075901">
    <property type="component" value="Unassembled WGS sequence"/>
</dbReference>
<sequence length="651" mass="74691">MKEGFLDKTVLLVYCSVFWASSYGRDTWYENVSALSMDYYRARHAKSVTVFSCWNADERYDFVRLATNVGLMVEFVEPMSGEAIATLHPNRLSQGGLLIDASCGKLMSELWHTMDHELNQLLLGNLHWLILEANLPSESRPGSAFDELPFRLELLYNERFRTLEVMPYTSVVLAYQNAAGNWDLRELFKSYRKAVLSMEIVASNYTAMFGVFGDESLSRQLMLRTNNGARRRRNLQGYSMPCGTATTSPEYFKGMDDRNDVHDLFTKANFPFIKELMYDLNFTLNMVQVDKVGYKHNGTFSGVMGKFQNRSIELGCLGTLMRTERLEVADFMIVSLIIKSSIIFRQPPLSIVANIFELPFSVGVWACCFGLMAIYWISMLVIRYLVNGEQFTAIESLVYIFGTMCQRGYDMVPPHFNGTRLLMFSLQLTSFFIITSYSASIVALLQSPSRAITSVGDLVRSPLKAGVMDTSYGRVYYQETQDPDVQDLYRRKIKPHGEKGFMEPNEGIARVRQEMFAYEAEVNAAYKEIKETFAPEEVCKLQELEAIKLPPFGIPIVKGSKYRELIRQRLMWQREVGIIKRFNIIWIHQKPQCENQNAGYSSVGLVEMRYLYFFLAVGFLIAVMTLAGERTWWKEVAKKLKSRTAIIKRKP</sequence>
<feature type="transmembrane region" description="Helical" evidence="9">
    <location>
        <begin position="421"/>
        <end position="445"/>
    </location>
</feature>
<dbReference type="SUPFAM" id="SSF53850">
    <property type="entry name" value="Periplasmic binding protein-like II"/>
    <property type="match status" value="1"/>
</dbReference>
<keyword evidence="6 9" id="KW-0472">Membrane</keyword>
<feature type="chain" id="PRO_5008136468" description="Ionotropic glutamate receptor C-terminal domain-containing protein" evidence="10">
    <location>
        <begin position="25"/>
        <end position="651"/>
    </location>
</feature>
<comment type="subcellular location">
    <subcellularLocation>
        <location evidence="1">Cell membrane</location>
        <topology evidence="1">Multi-pass membrane protein</topology>
    </subcellularLocation>
</comment>
<organism evidence="12 13">
    <name type="scientific">Anopheles maculatus</name>
    <dbReference type="NCBI Taxonomy" id="74869"/>
    <lineage>
        <taxon>Eukaryota</taxon>
        <taxon>Metazoa</taxon>
        <taxon>Ecdysozoa</taxon>
        <taxon>Arthropoda</taxon>
        <taxon>Hexapoda</taxon>
        <taxon>Insecta</taxon>
        <taxon>Pterygota</taxon>
        <taxon>Neoptera</taxon>
        <taxon>Endopterygota</taxon>
        <taxon>Diptera</taxon>
        <taxon>Nematocera</taxon>
        <taxon>Culicoidea</taxon>
        <taxon>Culicidae</taxon>
        <taxon>Anophelinae</taxon>
        <taxon>Anopheles</taxon>
        <taxon>Anopheles maculatus group</taxon>
    </lineage>
</organism>
<keyword evidence="3" id="KW-1003">Cell membrane</keyword>
<evidence type="ECO:0000256" key="4">
    <source>
        <dbReference type="ARBA" id="ARBA00022692"/>
    </source>
</evidence>
<keyword evidence="13" id="KW-1185">Reference proteome</keyword>
<evidence type="ECO:0000256" key="3">
    <source>
        <dbReference type="ARBA" id="ARBA00022475"/>
    </source>
</evidence>
<keyword evidence="10" id="KW-0732">Signal</keyword>
<dbReference type="GO" id="GO:0005886">
    <property type="term" value="C:plasma membrane"/>
    <property type="evidence" value="ECO:0007669"/>
    <property type="project" value="UniProtKB-SubCell"/>
</dbReference>
<evidence type="ECO:0000313" key="13">
    <source>
        <dbReference type="Proteomes" id="UP000075901"/>
    </source>
</evidence>
<comment type="similarity">
    <text evidence="2">Belongs to the glutamate-gated ion channel (TC 1.A.10.1) family.</text>
</comment>
<evidence type="ECO:0000256" key="1">
    <source>
        <dbReference type="ARBA" id="ARBA00004651"/>
    </source>
</evidence>
<dbReference type="PANTHER" id="PTHR42643">
    <property type="entry name" value="IONOTROPIC RECEPTOR 20A-RELATED"/>
    <property type="match status" value="1"/>
</dbReference>
<feature type="domain" description="Ionotropic glutamate receptor C-terminal" evidence="11">
    <location>
        <begin position="364"/>
        <end position="619"/>
    </location>
</feature>
<dbReference type="AlphaFoldDB" id="A0A182T3P3"/>
<evidence type="ECO:0000259" key="11">
    <source>
        <dbReference type="Pfam" id="PF00060"/>
    </source>
</evidence>
<dbReference type="Gene3D" id="1.10.287.70">
    <property type="match status" value="1"/>
</dbReference>
<name>A0A182T3P3_9DIPT</name>
<evidence type="ECO:0000256" key="7">
    <source>
        <dbReference type="ARBA" id="ARBA00023170"/>
    </source>
</evidence>
<keyword evidence="8" id="KW-0325">Glycoprotein</keyword>
<reference evidence="12" key="2">
    <citation type="submission" date="2020-05" db="UniProtKB">
        <authorList>
            <consortium name="EnsemblMetazoa"/>
        </authorList>
    </citation>
    <scope>IDENTIFICATION</scope>
    <source>
        <strain evidence="12">maculatus3</strain>
    </source>
</reference>
<dbReference type="Gene3D" id="3.40.190.10">
    <property type="entry name" value="Periplasmic binding protein-like II"/>
    <property type="match status" value="1"/>
</dbReference>
<dbReference type="GO" id="GO:0015276">
    <property type="term" value="F:ligand-gated monoatomic ion channel activity"/>
    <property type="evidence" value="ECO:0007669"/>
    <property type="project" value="InterPro"/>
</dbReference>
<evidence type="ECO:0000256" key="2">
    <source>
        <dbReference type="ARBA" id="ARBA00008685"/>
    </source>
</evidence>
<evidence type="ECO:0000256" key="6">
    <source>
        <dbReference type="ARBA" id="ARBA00023136"/>
    </source>
</evidence>
<evidence type="ECO:0000256" key="8">
    <source>
        <dbReference type="ARBA" id="ARBA00023180"/>
    </source>
</evidence>
<keyword evidence="4 9" id="KW-0812">Transmembrane</keyword>
<protein>
    <recommendedName>
        <fullName evidence="11">Ionotropic glutamate receptor C-terminal domain-containing protein</fullName>
    </recommendedName>
</protein>
<keyword evidence="5 9" id="KW-1133">Transmembrane helix</keyword>
<evidence type="ECO:0000256" key="9">
    <source>
        <dbReference type="SAM" id="Phobius"/>
    </source>
</evidence>
<dbReference type="VEuPathDB" id="VectorBase:AMAM019000"/>
<reference evidence="13" key="1">
    <citation type="submission" date="2013-09" db="EMBL/GenBank/DDBJ databases">
        <title>The Genome Sequence of Anopheles maculatus species B.</title>
        <authorList>
            <consortium name="The Broad Institute Genomics Platform"/>
            <person name="Neafsey D.E."/>
            <person name="Besansky N."/>
            <person name="Howell P."/>
            <person name="Walton C."/>
            <person name="Young S.K."/>
            <person name="Zeng Q."/>
            <person name="Gargeya S."/>
            <person name="Fitzgerald M."/>
            <person name="Haas B."/>
            <person name="Abouelleil A."/>
            <person name="Allen A.W."/>
            <person name="Alvarado L."/>
            <person name="Arachchi H.M."/>
            <person name="Berlin A.M."/>
            <person name="Chapman S.B."/>
            <person name="Gainer-Dewar J."/>
            <person name="Goldberg J."/>
            <person name="Griggs A."/>
            <person name="Gujja S."/>
            <person name="Hansen M."/>
            <person name="Howarth C."/>
            <person name="Imamovic A."/>
            <person name="Ireland A."/>
            <person name="Larimer J."/>
            <person name="McCowan C."/>
            <person name="Murphy C."/>
            <person name="Pearson M."/>
            <person name="Poon T.W."/>
            <person name="Priest M."/>
            <person name="Roberts A."/>
            <person name="Saif S."/>
            <person name="Shea T."/>
            <person name="Sisk P."/>
            <person name="Sykes S."/>
            <person name="Wortman J."/>
            <person name="Nusbaum C."/>
            <person name="Birren B."/>
        </authorList>
    </citation>
    <scope>NUCLEOTIDE SEQUENCE [LARGE SCALE GENOMIC DNA]</scope>
    <source>
        <strain evidence="13">maculatus3</strain>
    </source>
</reference>
<feature type="transmembrane region" description="Helical" evidence="9">
    <location>
        <begin position="362"/>
        <end position="386"/>
    </location>
</feature>
<dbReference type="EnsemblMetazoa" id="AMAM019000-RA">
    <property type="protein sequence ID" value="AMAM019000-PA"/>
    <property type="gene ID" value="AMAM019000"/>
</dbReference>
<evidence type="ECO:0000313" key="12">
    <source>
        <dbReference type="EnsemblMetazoa" id="AMAM019000-PA"/>
    </source>
</evidence>